<evidence type="ECO:0000256" key="2">
    <source>
        <dbReference type="SAM" id="Phobius"/>
    </source>
</evidence>
<feature type="transmembrane region" description="Helical" evidence="2">
    <location>
        <begin position="201"/>
        <end position="222"/>
    </location>
</feature>
<dbReference type="EMBL" id="LNYJ01000011">
    <property type="protein sequence ID" value="KTD16727.1"/>
    <property type="molecule type" value="Genomic_DNA"/>
</dbReference>
<dbReference type="OrthoDB" id="5654191at2"/>
<keyword evidence="2" id="KW-1133">Transmembrane helix</keyword>
<feature type="region of interest" description="Disordered" evidence="1">
    <location>
        <begin position="381"/>
        <end position="431"/>
    </location>
</feature>
<evidence type="ECO:0000313" key="3">
    <source>
        <dbReference type="EMBL" id="KTD16727.1"/>
    </source>
</evidence>
<dbReference type="STRING" id="456.Ljor_1033"/>
<proteinExistence type="predicted"/>
<comment type="caution">
    <text evidence="3">The sequence shown here is derived from an EMBL/GenBank/DDBJ whole genome shotgun (WGS) entry which is preliminary data.</text>
</comment>
<dbReference type="RefSeq" id="WP_058470559.1">
    <property type="nucleotide sequence ID" value="NZ_CAAAIC010000002.1"/>
</dbReference>
<protein>
    <submittedName>
        <fullName evidence="3">Uncharacterized protein</fullName>
    </submittedName>
</protein>
<feature type="transmembrane region" description="Helical" evidence="2">
    <location>
        <begin position="156"/>
        <end position="181"/>
    </location>
</feature>
<dbReference type="Proteomes" id="UP000055035">
    <property type="component" value="Unassembled WGS sequence"/>
</dbReference>
<feature type="transmembrane region" description="Helical" evidence="2">
    <location>
        <begin position="228"/>
        <end position="256"/>
    </location>
</feature>
<dbReference type="AlphaFoldDB" id="A0A0W0V995"/>
<reference evidence="3 4" key="1">
    <citation type="submission" date="2015-11" db="EMBL/GenBank/DDBJ databases">
        <title>Genomic analysis of 38 Legionella species identifies large and diverse effector repertoires.</title>
        <authorList>
            <person name="Burstein D."/>
            <person name="Amaro F."/>
            <person name="Zusman T."/>
            <person name="Lifshitz Z."/>
            <person name="Cohen O."/>
            <person name="Gilbert J.A."/>
            <person name="Pupko T."/>
            <person name="Shuman H.A."/>
            <person name="Segal G."/>
        </authorList>
    </citation>
    <scope>NUCLEOTIDE SEQUENCE [LARGE SCALE GENOMIC DNA]</scope>
    <source>
        <strain evidence="3 4">BL-540</strain>
    </source>
</reference>
<name>A0A0W0V995_9GAMM</name>
<gene>
    <name evidence="3" type="ORF">Ljor_1033</name>
</gene>
<organism evidence="3 4">
    <name type="scientific">Legionella jordanis</name>
    <dbReference type="NCBI Taxonomy" id="456"/>
    <lineage>
        <taxon>Bacteria</taxon>
        <taxon>Pseudomonadati</taxon>
        <taxon>Pseudomonadota</taxon>
        <taxon>Gammaproteobacteria</taxon>
        <taxon>Legionellales</taxon>
        <taxon>Legionellaceae</taxon>
        <taxon>Legionella</taxon>
    </lineage>
</organism>
<keyword evidence="4" id="KW-1185">Reference proteome</keyword>
<keyword evidence="2" id="KW-0812">Transmembrane</keyword>
<evidence type="ECO:0000313" key="4">
    <source>
        <dbReference type="Proteomes" id="UP000055035"/>
    </source>
</evidence>
<accession>A0A0W0V995</accession>
<dbReference type="PATRIC" id="fig|456.5.peg.1098"/>
<sequence length="431" mass="48297">MAKLTDNQLASLYLKLANELRAQRKQNHRPEQIYSDLLNSLHYELQRQDSGLYGLEVDDQRKVYTILNTLFSSSTPIQQLTRIPDFKFVFIHQEINHLPRYYHPYYPSHDWLFTWLLLDSISHHNHPAHHHRDSGCCGGSSSSNRHKHDDKNAGSAILFLLLLLLVLSLAVVTLLAAYYLLRASLDSFERLWYNEGRLQALIDVSSAIASTMVSGFLATLFASAPLTAFALAAGVANPVGVVVFSLICISLIGGALGCFLTRQITQAVVESHNKDALDPKDPYRFTLSPDAEVKILQLGLDPVKVKCALVALHEEIGESVPTRLHRLFANDHKQELLEKVRELRSGNIKNTLITIGKGENALTFDLRPFPPQPVVYVQSQQSLYPEPSHAHAHRHPGAYQSGEQPGYEIPPGYGQHYPSAPPPYNPSYNPY</sequence>
<keyword evidence="2" id="KW-0472">Membrane</keyword>
<evidence type="ECO:0000256" key="1">
    <source>
        <dbReference type="SAM" id="MobiDB-lite"/>
    </source>
</evidence>